<gene>
    <name evidence="2" type="ORF">Cgig2_002886</name>
</gene>
<dbReference type="AlphaFoldDB" id="A0A9Q1KPU5"/>
<sequence>MIIIMIIQLLLLMVMIILLSLSWRSSNTVSLSICLVHFYPLGGRLATQKFPDDHASLIFVDCTKGPGARILHASPDISASDLLSPTGHVSPAVRCLFDLSEVKVTELLDGIFIGFTMSHSVADGTSFLHFVSALSEVFLTRSDTMIKKPILKPFFPDVHGPTLKLRYLDPEEFVTRLDPGPLRERIFHFSQASMAALKAKANEECGPDEKSNCTFAINSRLRFGPPFSEDYFGNFVSGAQISCTVGELFGHNLGWPAMTVYKHLAAQDYKAVRWFVEMCVKASFVAKPSSKPNRVLIGWSTKFDIPLAVLSGYGNIFDGNVTVNQGREGEGSVDLQIRLRSETMSALESDEKLMSYVCY</sequence>
<keyword evidence="1" id="KW-0808">Transferase</keyword>
<dbReference type="PANTHER" id="PTHR31896:SF12">
    <property type="entry name" value="HXXXD-TYPE ACYL-TRANSFERASE FAMILY PROTEIN"/>
    <property type="match status" value="1"/>
</dbReference>
<dbReference type="Pfam" id="PF02458">
    <property type="entry name" value="Transferase"/>
    <property type="match status" value="2"/>
</dbReference>
<organism evidence="2 3">
    <name type="scientific">Carnegiea gigantea</name>
    <dbReference type="NCBI Taxonomy" id="171969"/>
    <lineage>
        <taxon>Eukaryota</taxon>
        <taxon>Viridiplantae</taxon>
        <taxon>Streptophyta</taxon>
        <taxon>Embryophyta</taxon>
        <taxon>Tracheophyta</taxon>
        <taxon>Spermatophyta</taxon>
        <taxon>Magnoliopsida</taxon>
        <taxon>eudicotyledons</taxon>
        <taxon>Gunneridae</taxon>
        <taxon>Pentapetalae</taxon>
        <taxon>Caryophyllales</taxon>
        <taxon>Cactineae</taxon>
        <taxon>Cactaceae</taxon>
        <taxon>Cactoideae</taxon>
        <taxon>Echinocereeae</taxon>
        <taxon>Carnegiea</taxon>
    </lineage>
</organism>
<dbReference type="Gene3D" id="3.30.559.10">
    <property type="entry name" value="Chloramphenicol acetyltransferase-like domain"/>
    <property type="match status" value="2"/>
</dbReference>
<keyword evidence="3" id="KW-1185">Reference proteome</keyword>
<dbReference type="InterPro" id="IPR023213">
    <property type="entry name" value="CAT-like_dom_sf"/>
</dbReference>
<dbReference type="GO" id="GO:0016740">
    <property type="term" value="F:transferase activity"/>
    <property type="evidence" value="ECO:0007669"/>
    <property type="project" value="UniProtKB-KW"/>
</dbReference>
<dbReference type="InterPro" id="IPR051283">
    <property type="entry name" value="Sec_Metabolite_Acyltrans"/>
</dbReference>
<dbReference type="EMBL" id="JAKOGI010000051">
    <property type="protein sequence ID" value="KAJ8446724.1"/>
    <property type="molecule type" value="Genomic_DNA"/>
</dbReference>
<evidence type="ECO:0000313" key="2">
    <source>
        <dbReference type="EMBL" id="KAJ8446724.1"/>
    </source>
</evidence>
<dbReference type="PANTHER" id="PTHR31896">
    <property type="entry name" value="FAMILY REGULATORY PROTEIN, PUTATIVE (AFU_ORTHOLOGUE AFUA_3G14730)-RELATED"/>
    <property type="match status" value="1"/>
</dbReference>
<evidence type="ECO:0000313" key="3">
    <source>
        <dbReference type="Proteomes" id="UP001153076"/>
    </source>
</evidence>
<protein>
    <submittedName>
        <fullName evidence="2">Uncharacterized protein</fullName>
    </submittedName>
</protein>
<accession>A0A9Q1KPU5</accession>
<dbReference type="OrthoDB" id="1862401at2759"/>
<evidence type="ECO:0000256" key="1">
    <source>
        <dbReference type="ARBA" id="ARBA00022679"/>
    </source>
</evidence>
<comment type="caution">
    <text evidence="2">The sequence shown here is derived from an EMBL/GenBank/DDBJ whole genome shotgun (WGS) entry which is preliminary data.</text>
</comment>
<dbReference type="Proteomes" id="UP001153076">
    <property type="component" value="Unassembled WGS sequence"/>
</dbReference>
<proteinExistence type="predicted"/>
<reference evidence="2" key="1">
    <citation type="submission" date="2022-04" db="EMBL/GenBank/DDBJ databases">
        <title>Carnegiea gigantea Genome sequencing and assembly v2.</title>
        <authorList>
            <person name="Copetti D."/>
            <person name="Sanderson M.J."/>
            <person name="Burquez A."/>
            <person name="Wojciechowski M.F."/>
        </authorList>
    </citation>
    <scope>NUCLEOTIDE SEQUENCE</scope>
    <source>
        <strain evidence="2">SGP5-SGP5p</strain>
        <tissue evidence="2">Aerial part</tissue>
    </source>
</reference>
<name>A0A9Q1KPU5_9CARY</name>